<name>G7TEX1_XANOB</name>
<dbReference type="KEGG" id="xor:XOC_3586"/>
<dbReference type="Proteomes" id="UP000008851">
    <property type="component" value="Chromosome"/>
</dbReference>
<sequence>MAAAGENESIATKLVDIPSRNVCNRLHVVRVTGCVVLLASRESGIGNRQS</sequence>
<gene>
    <name evidence="1" type="ORF">XOC_3586</name>
</gene>
<evidence type="ECO:0000313" key="1">
    <source>
        <dbReference type="EMBL" id="AEQ97678.1"/>
    </source>
</evidence>
<protein>
    <submittedName>
        <fullName evidence="1">Uncharacterized protein</fullName>
    </submittedName>
</protein>
<evidence type="ECO:0000313" key="2">
    <source>
        <dbReference type="Proteomes" id="UP000008851"/>
    </source>
</evidence>
<accession>G7TEX1</accession>
<reference evidence="1 2" key="1">
    <citation type="journal article" date="2011" name="J. Bacteriol.">
        <title>Two new complete genome sequences offer insight into host and tissue specificity of plant pathogenic Xanthomonas spp.</title>
        <authorList>
            <person name="Bogdanove A.J."/>
            <person name="Koebnik R."/>
            <person name="Lu H."/>
            <person name="Furutani A."/>
            <person name="Angiuoli S.V."/>
            <person name="Patil P.B."/>
            <person name="Van Sluys M.A."/>
            <person name="Ryan R.P."/>
            <person name="Meyer D.F."/>
            <person name="Han S.W."/>
            <person name="Aparna G."/>
            <person name="Rajaram M."/>
            <person name="Delcher A.L."/>
            <person name="Phillippy A.M."/>
            <person name="Puiu D."/>
            <person name="Schatz M.C."/>
            <person name="Shumway M."/>
            <person name="Sommer D.D."/>
            <person name="Trapnell C."/>
            <person name="Benahmed F."/>
            <person name="Dimitrov G."/>
            <person name="Madupu R."/>
            <person name="Radune D."/>
            <person name="Sullivan S."/>
            <person name="Jha G."/>
            <person name="Ishihara H."/>
            <person name="Lee S.W."/>
            <person name="Pandey A."/>
            <person name="Sharma V."/>
            <person name="Sriariyanun M."/>
            <person name="Szurek B."/>
            <person name="Vera-Cruz C.M."/>
            <person name="Dorman K.S."/>
            <person name="Ronald P.C."/>
            <person name="Verdier V."/>
            <person name="Dow J.M."/>
            <person name="Sonti R.V."/>
            <person name="Tsuge S."/>
            <person name="Brendel V.P."/>
            <person name="Rabinowicz P.D."/>
            <person name="Leach J.E."/>
            <person name="White F.F."/>
            <person name="Salzberg S.L."/>
        </authorList>
    </citation>
    <scope>NUCLEOTIDE SEQUENCE [LARGE SCALE GENOMIC DNA]</scope>
    <source>
        <strain evidence="1 2">BLS256</strain>
    </source>
</reference>
<dbReference type="EMBL" id="CP003057">
    <property type="protein sequence ID" value="AEQ97678.1"/>
    <property type="molecule type" value="Genomic_DNA"/>
</dbReference>
<dbReference type="AlphaFoldDB" id="G7TEX1"/>
<organism evidence="1 2">
    <name type="scientific">Xanthomonas oryzae pv. oryzicola (strain BLS256)</name>
    <dbReference type="NCBI Taxonomy" id="383407"/>
    <lineage>
        <taxon>Bacteria</taxon>
        <taxon>Pseudomonadati</taxon>
        <taxon>Pseudomonadota</taxon>
        <taxon>Gammaproteobacteria</taxon>
        <taxon>Lysobacterales</taxon>
        <taxon>Lysobacteraceae</taxon>
        <taxon>Xanthomonas</taxon>
    </lineage>
</organism>
<proteinExistence type="predicted"/>
<dbReference type="HOGENOM" id="CLU_3124181_0_0_6"/>